<dbReference type="Proteomes" id="UP000265703">
    <property type="component" value="Unassembled WGS sequence"/>
</dbReference>
<dbReference type="EMBL" id="QKYT01001308">
    <property type="protein sequence ID" value="RIA79428.1"/>
    <property type="molecule type" value="Genomic_DNA"/>
</dbReference>
<accession>A0A397S0H4</accession>
<keyword evidence="2" id="KW-1185">Reference proteome</keyword>
<protein>
    <submittedName>
        <fullName evidence="1">Uncharacterized protein</fullName>
    </submittedName>
</protein>
<comment type="caution">
    <text evidence="1">The sequence shown here is derived from an EMBL/GenBank/DDBJ whole genome shotgun (WGS) entry which is preliminary data.</text>
</comment>
<evidence type="ECO:0000313" key="2">
    <source>
        <dbReference type="Proteomes" id="UP000265703"/>
    </source>
</evidence>
<organism evidence="1 2">
    <name type="scientific">Glomus cerebriforme</name>
    <dbReference type="NCBI Taxonomy" id="658196"/>
    <lineage>
        <taxon>Eukaryota</taxon>
        <taxon>Fungi</taxon>
        <taxon>Fungi incertae sedis</taxon>
        <taxon>Mucoromycota</taxon>
        <taxon>Glomeromycotina</taxon>
        <taxon>Glomeromycetes</taxon>
        <taxon>Glomerales</taxon>
        <taxon>Glomeraceae</taxon>
        <taxon>Glomus</taxon>
    </lineage>
</organism>
<name>A0A397S0H4_9GLOM</name>
<proteinExistence type="predicted"/>
<sequence>MALSASAWASIPVYRQYIILRPYGSALWPMLGLECCGPTDYSIKIMSFNTTNKQEVQDALTRTVERVMDSPIVQAGIKKRLKKISDNISDTFERKDIVEFFAELDKEFEAKLNHRNLERSFDKNSSELLKKSELAKTDIVNVTAAFDSWINIKQEYFFGVVLITSSVKINCFVFDSTGEYAATRRQLRVEYLSKTRLYELQNLLLLLCDALNKLQKDVAHLYEIAHYFG</sequence>
<dbReference type="OrthoDB" id="2447639at2759"/>
<gene>
    <name evidence="1" type="ORF">C1645_840724</name>
</gene>
<evidence type="ECO:0000313" key="1">
    <source>
        <dbReference type="EMBL" id="RIA79428.1"/>
    </source>
</evidence>
<dbReference type="AlphaFoldDB" id="A0A397S0H4"/>
<reference evidence="1 2" key="1">
    <citation type="submission" date="2018-06" db="EMBL/GenBank/DDBJ databases">
        <title>Comparative genomics reveals the genomic features of Rhizophagus irregularis, R. cerebriforme, R. diaphanum and Gigaspora rosea, and their symbiotic lifestyle signature.</title>
        <authorList>
            <person name="Morin E."/>
            <person name="San Clemente H."/>
            <person name="Chen E.C.H."/>
            <person name="De La Providencia I."/>
            <person name="Hainaut M."/>
            <person name="Kuo A."/>
            <person name="Kohler A."/>
            <person name="Murat C."/>
            <person name="Tang N."/>
            <person name="Roy S."/>
            <person name="Loubradou J."/>
            <person name="Henrissat B."/>
            <person name="Grigoriev I.V."/>
            <person name="Corradi N."/>
            <person name="Roux C."/>
            <person name="Martin F.M."/>
        </authorList>
    </citation>
    <scope>NUCLEOTIDE SEQUENCE [LARGE SCALE GENOMIC DNA]</scope>
    <source>
        <strain evidence="1 2">DAOM 227022</strain>
    </source>
</reference>